<gene>
    <name evidence="2" type="ORF">GCM10009533_48020</name>
</gene>
<proteinExistence type="predicted"/>
<feature type="compositionally biased region" description="Basic and acidic residues" evidence="1">
    <location>
        <begin position="1"/>
        <end position="13"/>
    </location>
</feature>
<dbReference type="Proteomes" id="UP001500729">
    <property type="component" value="Unassembled WGS sequence"/>
</dbReference>
<evidence type="ECO:0000313" key="2">
    <source>
        <dbReference type="EMBL" id="GAA0543451.1"/>
    </source>
</evidence>
<evidence type="ECO:0000256" key="1">
    <source>
        <dbReference type="SAM" id="MobiDB-lite"/>
    </source>
</evidence>
<name>A0ABN1DHM3_SACER</name>
<comment type="caution">
    <text evidence="2">The sequence shown here is derived from an EMBL/GenBank/DDBJ whole genome shotgun (WGS) entry which is preliminary data.</text>
</comment>
<sequence>MTRPDSQPRRVPPEDEPDFAEEHTEPTFEGEQADQPAVSGDEAVPEGPAGEDDRGTRPL</sequence>
<reference evidence="2 3" key="1">
    <citation type="journal article" date="2019" name="Int. J. Syst. Evol. Microbiol.">
        <title>The Global Catalogue of Microorganisms (GCM) 10K type strain sequencing project: providing services to taxonomists for standard genome sequencing and annotation.</title>
        <authorList>
            <consortium name="The Broad Institute Genomics Platform"/>
            <consortium name="The Broad Institute Genome Sequencing Center for Infectious Disease"/>
            <person name="Wu L."/>
            <person name="Ma J."/>
        </authorList>
    </citation>
    <scope>NUCLEOTIDE SEQUENCE [LARGE SCALE GENOMIC DNA]</scope>
    <source>
        <strain evidence="2 3">JCM 10303</strain>
    </source>
</reference>
<dbReference type="EMBL" id="BAAAGS010000036">
    <property type="protein sequence ID" value="GAA0543451.1"/>
    <property type="molecule type" value="Genomic_DNA"/>
</dbReference>
<keyword evidence="3" id="KW-1185">Reference proteome</keyword>
<feature type="region of interest" description="Disordered" evidence="1">
    <location>
        <begin position="1"/>
        <end position="59"/>
    </location>
</feature>
<protein>
    <submittedName>
        <fullName evidence="2">Uncharacterized protein</fullName>
    </submittedName>
</protein>
<accession>A0ABN1DHM3</accession>
<organism evidence="2 3">
    <name type="scientific">Saccharopolyspora erythraea</name>
    <name type="common">Streptomyces erythraeus</name>
    <dbReference type="NCBI Taxonomy" id="1836"/>
    <lineage>
        <taxon>Bacteria</taxon>
        <taxon>Bacillati</taxon>
        <taxon>Actinomycetota</taxon>
        <taxon>Actinomycetes</taxon>
        <taxon>Pseudonocardiales</taxon>
        <taxon>Pseudonocardiaceae</taxon>
        <taxon>Saccharopolyspora</taxon>
    </lineage>
</organism>
<dbReference type="RefSeq" id="WP_143538239.1">
    <property type="nucleotide sequence ID" value="NZ_BAAAGS010000036.1"/>
</dbReference>
<evidence type="ECO:0000313" key="3">
    <source>
        <dbReference type="Proteomes" id="UP001500729"/>
    </source>
</evidence>